<evidence type="ECO:0000313" key="1">
    <source>
        <dbReference type="EMBL" id="CUO43219.1"/>
    </source>
</evidence>
<dbReference type="InterPro" id="IPR025394">
    <property type="entry name" value="DUF4127"/>
</dbReference>
<evidence type="ECO:0008006" key="3">
    <source>
        <dbReference type="Google" id="ProtNLM"/>
    </source>
</evidence>
<reference evidence="1 2" key="1">
    <citation type="submission" date="2015-09" db="EMBL/GenBank/DDBJ databases">
        <authorList>
            <consortium name="Pathogen Informatics"/>
        </authorList>
    </citation>
    <scope>NUCLEOTIDE SEQUENCE [LARGE SCALE GENOMIC DNA]</scope>
    <source>
        <strain evidence="1 2">2789STDY5608850</strain>
    </source>
</reference>
<dbReference type="RefSeq" id="WP_055655980.1">
    <property type="nucleotide sequence ID" value="NZ_CABIXC010000006.1"/>
</dbReference>
<dbReference type="Pfam" id="PF13552">
    <property type="entry name" value="DUF4127"/>
    <property type="match status" value="1"/>
</dbReference>
<organism evidence="1 2">
    <name type="scientific">Hungatella hathewayi</name>
    <dbReference type="NCBI Taxonomy" id="154046"/>
    <lineage>
        <taxon>Bacteria</taxon>
        <taxon>Bacillati</taxon>
        <taxon>Bacillota</taxon>
        <taxon>Clostridia</taxon>
        <taxon>Lachnospirales</taxon>
        <taxon>Lachnospiraceae</taxon>
        <taxon>Hungatella</taxon>
    </lineage>
</organism>
<evidence type="ECO:0000313" key="2">
    <source>
        <dbReference type="Proteomes" id="UP000095651"/>
    </source>
</evidence>
<dbReference type="Proteomes" id="UP000095651">
    <property type="component" value="Unassembled WGS sequence"/>
</dbReference>
<proteinExistence type="predicted"/>
<dbReference type="AlphaFoldDB" id="A0A174F376"/>
<sequence>MKRILYVPLDERPCNYKFPQMALDVRKDMEMVVPEPALLGKKKQPGDIDGLWEFVNRERLGCDAAVLSAEMLFYGGLLPSRLHHLPESWKAECIDRVRSLKRRRPQLKLYLFQLIMRTPRYSSSEEEPDYYGEYGERIFRRSYLMDKGERSGLNREEAGELCRIEKEIPEPFIEDYEQRRAFNLHLNRLVLELVEEGTIDFLCIPQDDSCEYGYTARDQKVITGEIRQRRLQRKVLMYPGADEAGCTLTARAAAELMGMKPGIFAFYASTMAPGLIPLYEDRCMAESLKAHVMAAGGRLVGSPDEADFILAINSPGRVMEESAVQNEADITYTSFRSLPWFTAQIAEYIGQGKQVLAADCAYANGGDLEFLELLHMDGVLDRLAAYAGWNTHCNTLGTVLAQGILMAGGEISQTALQANLIYHILDGGFYQAVVRRKMADSFWDSDLSYFDLKDKQNEVVKREEEWLRECWNGLTDCSFRNVSEVNFQVSHPWNRMFEIGIELTVKFEGGGNNI</sequence>
<name>A0A174F376_9FIRM</name>
<dbReference type="EMBL" id="CYZE01000006">
    <property type="protein sequence ID" value="CUO43219.1"/>
    <property type="molecule type" value="Genomic_DNA"/>
</dbReference>
<protein>
    <recommendedName>
        <fullName evidence="3">DUF4127 family protein</fullName>
    </recommendedName>
</protein>
<gene>
    <name evidence="1" type="ORF">ERS852407_02802</name>
</gene>
<accession>A0A174F376</accession>